<keyword evidence="2" id="KW-1185">Reference proteome</keyword>
<dbReference type="KEGG" id="sre:PTSG_04313"/>
<protein>
    <submittedName>
        <fullName evidence="1">Uncharacterized protein</fullName>
    </submittedName>
</protein>
<organism evidence="2">
    <name type="scientific">Salpingoeca rosetta (strain ATCC 50818 / BSB-021)</name>
    <dbReference type="NCBI Taxonomy" id="946362"/>
    <lineage>
        <taxon>Eukaryota</taxon>
        <taxon>Choanoflagellata</taxon>
        <taxon>Craspedida</taxon>
        <taxon>Salpingoecidae</taxon>
        <taxon>Salpingoeca</taxon>
    </lineage>
</organism>
<name>F2U869_SALR5</name>
<accession>F2U869</accession>
<dbReference type="RefSeq" id="XP_004994400.1">
    <property type="nucleotide sequence ID" value="XM_004994343.1"/>
</dbReference>
<dbReference type="EMBL" id="GL832964">
    <property type="protein sequence ID" value="EGD72577.1"/>
    <property type="molecule type" value="Genomic_DNA"/>
</dbReference>
<dbReference type="GeneID" id="16074979"/>
<dbReference type="AlphaFoldDB" id="F2U869"/>
<dbReference type="InParanoid" id="F2U869"/>
<evidence type="ECO:0000313" key="1">
    <source>
        <dbReference type="EMBL" id="EGD72577.1"/>
    </source>
</evidence>
<sequence length="91" mass="9886">MAHQTSPRKRLLDDEDDDTSIFIDDPNLAYEDRVHGASSGIDNLLATGTHILRDLAEQDETMKVSNARAALASVPSLLSEYNGGCLTWAIA</sequence>
<reference evidence="1" key="1">
    <citation type="submission" date="2009-08" db="EMBL/GenBank/DDBJ databases">
        <title>Annotation of Salpingoeca rosetta.</title>
        <authorList>
            <consortium name="The Broad Institute Genome Sequencing Platform"/>
            <person name="Russ C."/>
            <person name="Cuomo C."/>
            <person name="Burger G."/>
            <person name="Gray M.W."/>
            <person name="Holland P.W.H."/>
            <person name="King N."/>
            <person name="Lang F.B.F."/>
            <person name="Roger A.J."/>
            <person name="Ruiz-Trillo I."/>
            <person name="Young S.K."/>
            <person name="Zeng Q."/>
            <person name="Gargeya S."/>
            <person name="Alvarado L."/>
            <person name="Berlin A."/>
            <person name="Chapman S.B."/>
            <person name="Chen Z."/>
            <person name="Freedman E."/>
            <person name="Gellesch M."/>
            <person name="Goldberg J."/>
            <person name="Griggs A."/>
            <person name="Gujja S."/>
            <person name="Heilman E."/>
            <person name="Heiman D."/>
            <person name="Howarth C."/>
            <person name="Mehta T."/>
            <person name="Neiman D."/>
            <person name="Pearson M."/>
            <person name="Roberts A."/>
            <person name="Saif S."/>
            <person name="Shea T."/>
            <person name="Shenoy N."/>
            <person name="Sisk P."/>
            <person name="Stolte C."/>
            <person name="Sykes S."/>
            <person name="White J."/>
            <person name="Yandava C."/>
            <person name="Haas B."/>
            <person name="Nusbaum C."/>
            <person name="Birren B."/>
        </authorList>
    </citation>
    <scope>NUCLEOTIDE SEQUENCE [LARGE SCALE GENOMIC DNA]</scope>
    <source>
        <strain evidence="1">ATCC 50818</strain>
    </source>
</reference>
<gene>
    <name evidence="1" type="ORF">PTSG_04313</name>
</gene>
<dbReference type="Proteomes" id="UP000007799">
    <property type="component" value="Unassembled WGS sequence"/>
</dbReference>
<evidence type="ECO:0000313" key="2">
    <source>
        <dbReference type="Proteomes" id="UP000007799"/>
    </source>
</evidence>
<proteinExistence type="predicted"/>